<dbReference type="RefSeq" id="XP_004830407.1">
    <property type="nucleotide sequence ID" value="XM_004830350.1"/>
</dbReference>
<keyword evidence="2" id="KW-1185">Reference proteome</keyword>
<reference evidence="1 2" key="1">
    <citation type="journal article" date="2012" name="BMC Genomics">
        <title>Comparative genomic analysis and phylogenetic position of Theileria equi.</title>
        <authorList>
            <person name="Kappmeyer L.S."/>
            <person name="Thiagarajan M."/>
            <person name="Herndon D.R."/>
            <person name="Ramsay J.D."/>
            <person name="Caler E."/>
            <person name="Djikeng A."/>
            <person name="Gillespie J.J."/>
            <person name="Lau A.O."/>
            <person name="Roalson E.H."/>
            <person name="Silva J.C."/>
            <person name="Silva M.G."/>
            <person name="Suarez C.E."/>
            <person name="Ueti M.W."/>
            <person name="Nene V.M."/>
            <person name="Mealey R.H."/>
            <person name="Knowles D.P."/>
            <person name="Brayton K.A."/>
        </authorList>
    </citation>
    <scope>NUCLEOTIDE SEQUENCE [LARGE SCALE GENOMIC DNA]</scope>
    <source>
        <strain evidence="1 2">WA</strain>
    </source>
</reference>
<dbReference type="eggNOG" id="ENOG502QX58">
    <property type="taxonomic scope" value="Eukaryota"/>
</dbReference>
<evidence type="ECO:0008006" key="3">
    <source>
        <dbReference type="Google" id="ProtNLM"/>
    </source>
</evidence>
<dbReference type="KEGG" id="beq:BEWA_001480"/>
<dbReference type="GeneID" id="15804679"/>
<dbReference type="Proteomes" id="UP000031512">
    <property type="component" value="Chromosome 3"/>
</dbReference>
<dbReference type="VEuPathDB" id="PiroplasmaDB:BEWA_001480"/>
<evidence type="ECO:0000313" key="1">
    <source>
        <dbReference type="EMBL" id="AFZ80741.1"/>
    </source>
</evidence>
<organism evidence="1 2">
    <name type="scientific">Theileria equi strain WA</name>
    <dbReference type="NCBI Taxonomy" id="1537102"/>
    <lineage>
        <taxon>Eukaryota</taxon>
        <taxon>Sar</taxon>
        <taxon>Alveolata</taxon>
        <taxon>Apicomplexa</taxon>
        <taxon>Aconoidasida</taxon>
        <taxon>Piroplasmida</taxon>
        <taxon>Theileriidae</taxon>
        <taxon>Theileria</taxon>
    </lineage>
</organism>
<proteinExistence type="predicted"/>
<dbReference type="EMBL" id="CP001670">
    <property type="protein sequence ID" value="AFZ80741.1"/>
    <property type="molecule type" value="Genomic_DNA"/>
</dbReference>
<dbReference type="OrthoDB" id="360337at2759"/>
<evidence type="ECO:0000313" key="2">
    <source>
        <dbReference type="Proteomes" id="UP000031512"/>
    </source>
</evidence>
<dbReference type="AlphaFoldDB" id="L0B0F2"/>
<accession>L0B0F2</accession>
<protein>
    <recommendedName>
        <fullName evidence="3">RAP domain-containing protein</fullName>
    </recommendedName>
</protein>
<gene>
    <name evidence="1" type="ORF">BEWA_001480</name>
</gene>
<sequence>MEIKKRLNAFHNLYLLAKRDNFDVIKWRNLLVGIHKKRNDRHRIKDMCLLFYSLAKGKCSQNLSSLDLTYNFWVSKVDPMSEDKESLGATKHTHKTTKESTDLVKQSTTFTMEELTNLYLEKVCDLLKYMNMQQLAMVSRSLLLLGKFDDSVYNIVLEKLNYGHLSIDPRSLSDIIGTLSEYELTSGDCVEKILLQYMQVLSQMGMIDTVSVLKTLSKYKILNDEILKVVLEKVSYYSHAMNPSDLLQVLYALYKLNHCDKKTLLILYTRTQTLLLSFNCKELISIAKYFSRFNPEYIKDFLDVQLSPLVHRLFQSYKASCKNRDWIDLILLFYVYSVKSGSSSYPKLLPEILSDIFTGKQWDLVFYTLNRYTLNGKTLTYYKDDPDIPENELWVKSIKMFTRWLCNGHRLDSEKIISITANIMDSEVYDEVLFKKILEIVLSDKFYTKETIVKVLYNIHTIPDRKFDEVCTKFLHKFPDLDFTSTILMISILFSRDVFPPKSLLSTLKSTFDSRIVSNQSEEWELPSAVKDVRFKEISINKRILNMMSLRIPQYLFFVISLYNKEYGNTLHNEGEDHAENNPKYLPMNFEMQSQHISKFSDELSSLYALINSRPSRYVRKDLIKVLLYVIKNWNLDVYKRMVDSDYTKVTFEILQSVTPPAELLHKLNSHDKLVKGVNVRVDGTCLFEPIYLVMDGIKTAFVSGEYGINKLDRIKIKLLYALLHLEGYKVVIYNPTN</sequence>
<name>L0B0F2_THEEQ</name>